<protein>
    <submittedName>
        <fullName evidence="1">Uncharacterized protein</fullName>
    </submittedName>
</protein>
<proteinExistence type="predicted"/>
<gene>
    <name evidence="1" type="ORF">EJ02DRAFT_366196</name>
</gene>
<dbReference type="EMBL" id="ML976001">
    <property type="protein sequence ID" value="KAF1946787.1"/>
    <property type="molecule type" value="Genomic_DNA"/>
</dbReference>
<evidence type="ECO:0000313" key="1">
    <source>
        <dbReference type="EMBL" id="KAF1946787.1"/>
    </source>
</evidence>
<keyword evidence="2" id="KW-1185">Reference proteome</keyword>
<sequence>MIASLLSYDVSWTAMLLRRDVRELQTKYTTKLQYKFAALKTTKSISPHEQSEPEATVVDPRGPQYISVFSDWSSDSSVCSELPQDGAPTTTSKGISTLYELLDSRLKDMDTYRDRNMSDEIRWKFRGSRLLLSMAIQACPSNDSYDIFRDGTAAPDDSLMLLGMLMRSTEKNRRLQAHEVSQMPADIYPKQNNIHGRYDSMFSNTAKPVPPHTAIWLDILEAVNDSTRTTSVAEDLLGYVWPEKKATDVLEQIGNPCMKFSDADADELRTKFRELLFPEYELL</sequence>
<feature type="non-terminal residue" evidence="1">
    <location>
        <position position="283"/>
    </location>
</feature>
<evidence type="ECO:0000313" key="2">
    <source>
        <dbReference type="Proteomes" id="UP000800038"/>
    </source>
</evidence>
<name>A0A6A5TD21_9PLEO</name>
<organism evidence="1 2">
    <name type="scientific">Clathrospora elynae</name>
    <dbReference type="NCBI Taxonomy" id="706981"/>
    <lineage>
        <taxon>Eukaryota</taxon>
        <taxon>Fungi</taxon>
        <taxon>Dikarya</taxon>
        <taxon>Ascomycota</taxon>
        <taxon>Pezizomycotina</taxon>
        <taxon>Dothideomycetes</taxon>
        <taxon>Pleosporomycetidae</taxon>
        <taxon>Pleosporales</taxon>
        <taxon>Diademaceae</taxon>
        <taxon>Clathrospora</taxon>
    </lineage>
</organism>
<dbReference type="OrthoDB" id="3785169at2759"/>
<dbReference type="Proteomes" id="UP000800038">
    <property type="component" value="Unassembled WGS sequence"/>
</dbReference>
<accession>A0A6A5TD21</accession>
<reference evidence="1" key="1">
    <citation type="journal article" date="2020" name="Stud. Mycol.">
        <title>101 Dothideomycetes genomes: a test case for predicting lifestyles and emergence of pathogens.</title>
        <authorList>
            <person name="Haridas S."/>
            <person name="Albert R."/>
            <person name="Binder M."/>
            <person name="Bloem J."/>
            <person name="Labutti K."/>
            <person name="Salamov A."/>
            <person name="Andreopoulos B."/>
            <person name="Baker S."/>
            <person name="Barry K."/>
            <person name="Bills G."/>
            <person name="Bluhm B."/>
            <person name="Cannon C."/>
            <person name="Castanera R."/>
            <person name="Culley D."/>
            <person name="Daum C."/>
            <person name="Ezra D."/>
            <person name="Gonzalez J."/>
            <person name="Henrissat B."/>
            <person name="Kuo A."/>
            <person name="Liang C."/>
            <person name="Lipzen A."/>
            <person name="Lutzoni F."/>
            <person name="Magnuson J."/>
            <person name="Mondo S."/>
            <person name="Nolan M."/>
            <person name="Ohm R."/>
            <person name="Pangilinan J."/>
            <person name="Park H.-J."/>
            <person name="Ramirez L."/>
            <person name="Alfaro M."/>
            <person name="Sun H."/>
            <person name="Tritt A."/>
            <person name="Yoshinaga Y."/>
            <person name="Zwiers L.-H."/>
            <person name="Turgeon B."/>
            <person name="Goodwin S."/>
            <person name="Spatafora J."/>
            <person name="Crous P."/>
            <person name="Grigoriev I."/>
        </authorList>
    </citation>
    <scope>NUCLEOTIDE SEQUENCE</scope>
    <source>
        <strain evidence="1">CBS 161.51</strain>
    </source>
</reference>
<dbReference type="AlphaFoldDB" id="A0A6A5TD21"/>